<dbReference type="SUPFAM" id="SSF57701">
    <property type="entry name" value="Zn2/Cys6 DNA-binding domain"/>
    <property type="match status" value="1"/>
</dbReference>
<protein>
    <recommendedName>
        <fullName evidence="3">Zn(2)-C6 fungal-type domain-containing protein</fullName>
    </recommendedName>
</protein>
<dbReference type="RefSeq" id="XP_033656997.1">
    <property type="nucleotide sequence ID" value="XM_033800145.1"/>
</dbReference>
<dbReference type="GeneID" id="54553320"/>
<dbReference type="GO" id="GO:0008270">
    <property type="term" value="F:zinc ion binding"/>
    <property type="evidence" value="ECO:0007669"/>
    <property type="project" value="InterPro"/>
</dbReference>
<evidence type="ECO:0000313" key="4">
    <source>
        <dbReference type="EMBL" id="KAF2279458.1"/>
    </source>
</evidence>
<dbReference type="PROSITE" id="PS00463">
    <property type="entry name" value="ZN2_CY6_FUNGAL_1"/>
    <property type="match status" value="1"/>
</dbReference>
<evidence type="ECO:0000256" key="1">
    <source>
        <dbReference type="ARBA" id="ARBA00023242"/>
    </source>
</evidence>
<name>A0A6A6JUF8_WESOR</name>
<dbReference type="GO" id="GO:0000981">
    <property type="term" value="F:DNA-binding transcription factor activity, RNA polymerase II-specific"/>
    <property type="evidence" value="ECO:0007669"/>
    <property type="project" value="InterPro"/>
</dbReference>
<dbReference type="CDD" id="cd00067">
    <property type="entry name" value="GAL4"/>
    <property type="match status" value="1"/>
</dbReference>
<gene>
    <name evidence="4" type="ORF">EI97DRAFT_448208</name>
</gene>
<dbReference type="SMART" id="SM00066">
    <property type="entry name" value="GAL4"/>
    <property type="match status" value="1"/>
</dbReference>
<feature type="compositionally biased region" description="Pro residues" evidence="2">
    <location>
        <begin position="78"/>
        <end position="93"/>
    </location>
</feature>
<dbReference type="InterPro" id="IPR053175">
    <property type="entry name" value="DHMBA_Reg_Transcription_Factor"/>
</dbReference>
<keyword evidence="5" id="KW-1185">Reference proteome</keyword>
<proteinExistence type="predicted"/>
<dbReference type="EMBL" id="ML986486">
    <property type="protein sequence ID" value="KAF2279458.1"/>
    <property type="molecule type" value="Genomic_DNA"/>
</dbReference>
<feature type="compositionally biased region" description="Low complexity" evidence="2">
    <location>
        <begin position="11"/>
        <end position="26"/>
    </location>
</feature>
<dbReference type="PANTHER" id="PTHR38791:SF13">
    <property type="entry name" value="ZN(2)-C6 FUNGAL-TYPE DOMAIN-CONTAINING PROTEIN"/>
    <property type="match status" value="1"/>
</dbReference>
<evidence type="ECO:0000313" key="5">
    <source>
        <dbReference type="Proteomes" id="UP000800097"/>
    </source>
</evidence>
<feature type="region of interest" description="Disordered" evidence="2">
    <location>
        <begin position="1"/>
        <end position="98"/>
    </location>
</feature>
<feature type="region of interest" description="Disordered" evidence="2">
    <location>
        <begin position="178"/>
        <end position="273"/>
    </location>
</feature>
<dbReference type="PANTHER" id="PTHR38791">
    <property type="entry name" value="ZN(II)2CYS6 TRANSCRIPTION FACTOR (EUROFUNG)-RELATED-RELATED"/>
    <property type="match status" value="1"/>
</dbReference>
<accession>A0A6A6JUF8</accession>
<keyword evidence="1" id="KW-0539">Nucleus</keyword>
<dbReference type="Gene3D" id="4.10.240.10">
    <property type="entry name" value="Zn(2)-C6 fungal-type DNA-binding domain"/>
    <property type="match status" value="1"/>
</dbReference>
<dbReference type="PROSITE" id="PS50048">
    <property type="entry name" value="ZN2_CY6_FUNGAL_2"/>
    <property type="match status" value="1"/>
</dbReference>
<reference evidence="4" key="1">
    <citation type="journal article" date="2020" name="Stud. Mycol.">
        <title>101 Dothideomycetes genomes: a test case for predicting lifestyles and emergence of pathogens.</title>
        <authorList>
            <person name="Haridas S."/>
            <person name="Albert R."/>
            <person name="Binder M."/>
            <person name="Bloem J."/>
            <person name="Labutti K."/>
            <person name="Salamov A."/>
            <person name="Andreopoulos B."/>
            <person name="Baker S."/>
            <person name="Barry K."/>
            <person name="Bills G."/>
            <person name="Bluhm B."/>
            <person name="Cannon C."/>
            <person name="Castanera R."/>
            <person name="Culley D."/>
            <person name="Daum C."/>
            <person name="Ezra D."/>
            <person name="Gonzalez J."/>
            <person name="Henrissat B."/>
            <person name="Kuo A."/>
            <person name="Liang C."/>
            <person name="Lipzen A."/>
            <person name="Lutzoni F."/>
            <person name="Magnuson J."/>
            <person name="Mondo S."/>
            <person name="Nolan M."/>
            <person name="Ohm R."/>
            <person name="Pangilinan J."/>
            <person name="Park H.-J."/>
            <person name="Ramirez L."/>
            <person name="Alfaro M."/>
            <person name="Sun H."/>
            <person name="Tritt A."/>
            <person name="Yoshinaga Y."/>
            <person name="Zwiers L.-H."/>
            <person name="Turgeon B."/>
            <person name="Goodwin S."/>
            <person name="Spatafora J."/>
            <person name="Crous P."/>
            <person name="Grigoriev I."/>
        </authorList>
    </citation>
    <scope>NUCLEOTIDE SEQUENCE</scope>
    <source>
        <strain evidence="4">CBS 379.55</strain>
    </source>
</reference>
<dbReference type="OrthoDB" id="5375558at2759"/>
<feature type="compositionally biased region" description="Low complexity" evidence="2">
    <location>
        <begin position="202"/>
        <end position="215"/>
    </location>
</feature>
<dbReference type="InterPro" id="IPR036864">
    <property type="entry name" value="Zn2-C6_fun-type_DNA-bd_sf"/>
</dbReference>
<dbReference type="AlphaFoldDB" id="A0A6A6JUF8"/>
<evidence type="ECO:0000259" key="3">
    <source>
        <dbReference type="PROSITE" id="PS50048"/>
    </source>
</evidence>
<evidence type="ECO:0000256" key="2">
    <source>
        <dbReference type="SAM" id="MobiDB-lite"/>
    </source>
</evidence>
<dbReference type="Pfam" id="PF00172">
    <property type="entry name" value="Zn_clus"/>
    <property type="match status" value="1"/>
</dbReference>
<feature type="domain" description="Zn(2)-C6 fungal-type" evidence="3">
    <location>
        <begin position="146"/>
        <end position="174"/>
    </location>
</feature>
<dbReference type="InterPro" id="IPR001138">
    <property type="entry name" value="Zn2Cys6_DnaBD"/>
</dbReference>
<organism evidence="4 5">
    <name type="scientific">Westerdykella ornata</name>
    <dbReference type="NCBI Taxonomy" id="318751"/>
    <lineage>
        <taxon>Eukaryota</taxon>
        <taxon>Fungi</taxon>
        <taxon>Dikarya</taxon>
        <taxon>Ascomycota</taxon>
        <taxon>Pezizomycotina</taxon>
        <taxon>Dothideomycetes</taxon>
        <taxon>Pleosporomycetidae</taxon>
        <taxon>Pleosporales</taxon>
        <taxon>Sporormiaceae</taxon>
        <taxon>Westerdykella</taxon>
    </lineage>
</organism>
<sequence length="590" mass="64623">MADQNPPHSLPPSNAYPSPHSYPSPSMQLTYTYPPPQGQSNQEAYRGSPQGTNLPLPPLNLPPIRLQDGQVQQSSQQPPMPQPMPSPHPPPQHHMPQYYHAAHPQPVGMGVAPHLQMRYALPPQGDHRILSGGRNKKEVKRRTKTGCLTCRKRRIKCDEAHPVCRNCQKSKRECAGYDPIFKQQPGPAQIQPAPGSASHQTPAPASSPSVSSSYSGQVPHGYAPAVSAGYVPPATGSGPSHQPHENFSHPAIDPALASENSNMQGGQPAYNGAHALNPVLRDVASSSPFTAPTHAAPVVKGQRLKITDLFAIAGHPPPEVPPRQAPISQELDDEFATMFAKDYCQGLDAILETNWFSTNNNALRRIMADKNLREEAIFFVETCNYRRNSSDMSGIFSQEARLIWHMLSVCKHAPPATNGTNGTASAAPEDDDMSLKEVRARFDILEALLTNEVLHSNPLYSLHYPAELPTYRRQEIDFWRELGNFVVHDNDSPPPSAADYALSTMRALLGQETRDALYSISIARRLGNRIGGFPNSVPVAPPNLDPENDLSKLTVAMGHISYECRSSTQQVIARICDMAMLSWTASRKAR</sequence>
<dbReference type="Proteomes" id="UP000800097">
    <property type="component" value="Unassembled WGS sequence"/>
</dbReference>
<feature type="compositionally biased region" description="Low complexity" evidence="2">
    <location>
        <begin position="183"/>
        <end position="195"/>
    </location>
</feature>